<dbReference type="RefSeq" id="XP_033446787.1">
    <property type="nucleotide sequence ID" value="XM_033588207.1"/>
</dbReference>
<evidence type="ECO:0000313" key="2">
    <source>
        <dbReference type="Proteomes" id="UP000800082"/>
    </source>
</evidence>
<reference evidence="1" key="1">
    <citation type="journal article" date="2020" name="Stud. Mycol.">
        <title>101 Dothideomycetes genomes: a test case for predicting lifestyles and emergence of pathogens.</title>
        <authorList>
            <person name="Haridas S."/>
            <person name="Albert R."/>
            <person name="Binder M."/>
            <person name="Bloem J."/>
            <person name="Labutti K."/>
            <person name="Salamov A."/>
            <person name="Andreopoulos B."/>
            <person name="Baker S."/>
            <person name="Barry K."/>
            <person name="Bills G."/>
            <person name="Bluhm B."/>
            <person name="Cannon C."/>
            <person name="Castanera R."/>
            <person name="Culley D."/>
            <person name="Daum C."/>
            <person name="Ezra D."/>
            <person name="Gonzalez J."/>
            <person name="Henrissat B."/>
            <person name="Kuo A."/>
            <person name="Liang C."/>
            <person name="Lipzen A."/>
            <person name="Lutzoni F."/>
            <person name="Magnuson J."/>
            <person name="Mondo S."/>
            <person name="Nolan M."/>
            <person name="Ohm R."/>
            <person name="Pangilinan J."/>
            <person name="Park H.-J."/>
            <person name="Ramirez L."/>
            <person name="Alfaro M."/>
            <person name="Sun H."/>
            <person name="Tritt A."/>
            <person name="Yoshinaga Y."/>
            <person name="Zwiers L.-H."/>
            <person name="Turgeon B."/>
            <person name="Goodwin S."/>
            <person name="Spatafora J."/>
            <person name="Crous P."/>
            <person name="Grigoriev I."/>
        </authorList>
    </citation>
    <scope>NUCLEOTIDE SEQUENCE</scope>
    <source>
        <strain evidence="1">CBS 183.55</strain>
    </source>
</reference>
<dbReference type="OrthoDB" id="3793524at2759"/>
<dbReference type="Proteomes" id="UP000800082">
    <property type="component" value="Unassembled WGS sequence"/>
</dbReference>
<organism evidence="1 2">
    <name type="scientific">Didymella exigua CBS 183.55</name>
    <dbReference type="NCBI Taxonomy" id="1150837"/>
    <lineage>
        <taxon>Eukaryota</taxon>
        <taxon>Fungi</taxon>
        <taxon>Dikarya</taxon>
        <taxon>Ascomycota</taxon>
        <taxon>Pezizomycotina</taxon>
        <taxon>Dothideomycetes</taxon>
        <taxon>Pleosporomycetidae</taxon>
        <taxon>Pleosporales</taxon>
        <taxon>Pleosporineae</taxon>
        <taxon>Didymellaceae</taxon>
        <taxon>Didymella</taxon>
    </lineage>
</organism>
<accession>A0A6A5RE36</accession>
<dbReference type="GeneID" id="54345854"/>
<sequence length="166" mass="19076">MCSMKPLRIPNNLFVTCSLARTLELFKLHRDSHRLDIAITQQFSSGRPIFAIEIETMWTCLGKNDRYVYACVRALSRRVGDSKVAEDVQSLAERPPELYARLRDPGLNELYTPQFGREWFGKLQYRSSQSLRDERSGCKVANTAALAASHLILHPRNFQRPDVHVQ</sequence>
<dbReference type="AlphaFoldDB" id="A0A6A5RE36"/>
<feature type="non-terminal residue" evidence="1">
    <location>
        <position position="166"/>
    </location>
</feature>
<name>A0A6A5RE36_9PLEO</name>
<keyword evidence="2" id="KW-1185">Reference proteome</keyword>
<dbReference type="EMBL" id="ML978976">
    <property type="protein sequence ID" value="KAF1926535.1"/>
    <property type="molecule type" value="Genomic_DNA"/>
</dbReference>
<protein>
    <submittedName>
        <fullName evidence="1">Uncharacterized protein</fullName>
    </submittedName>
</protein>
<proteinExistence type="predicted"/>
<gene>
    <name evidence="1" type="ORF">M421DRAFT_209364</name>
</gene>
<evidence type="ECO:0000313" key="1">
    <source>
        <dbReference type="EMBL" id="KAF1926535.1"/>
    </source>
</evidence>